<dbReference type="Gene3D" id="2.30.40.10">
    <property type="entry name" value="Urease, subunit C, domain 1"/>
    <property type="match status" value="1"/>
</dbReference>
<keyword evidence="4 5" id="KW-0119">Carbohydrate metabolism</keyword>
<proteinExistence type="inferred from homology"/>
<comment type="caution">
    <text evidence="7">The sequence shown here is derived from an EMBL/GenBank/DDBJ whole genome shotgun (WGS) entry which is preliminary data.</text>
</comment>
<name>A0ABQ3E7U5_9GAMM</name>
<dbReference type="Pfam" id="PF01979">
    <property type="entry name" value="Amidohydro_1"/>
    <property type="match status" value="1"/>
</dbReference>
<evidence type="ECO:0000256" key="2">
    <source>
        <dbReference type="ARBA" id="ARBA00022723"/>
    </source>
</evidence>
<dbReference type="PIRSF" id="PIRSF038994">
    <property type="entry name" value="NagA"/>
    <property type="match status" value="1"/>
</dbReference>
<comment type="similarity">
    <text evidence="1 5">Belongs to the metallo-dependent hydrolases superfamily. NagA family.</text>
</comment>
<accession>A0ABQ3E7U5</accession>
<sequence length="392" mass="41184">MISSDAKRDGDCLDGNILTPQGWRLGRLDWQDGRIVSLEGEPVDPMTNDYPRLLPGFVDLHVHGGGGADAMEGGEAAATMARTHVRFGTTSLLVTTMTAPSEDIQRALTDIARLMATPPLRAARLLGVHLEGPFLNPGKLGAQPPYAHPGTVEAVDALLALAPIRVLTLAPELGGHAELIRHLCDRGVRVLMGHTLGSYEEGVAGLASGAHGFTHLFNAMTGLHHREPGMVGAALAHAEHAEIIPDLLHVHPGAILTALRAIPRLYGVTDSTAAAGMPDGDYRLGEQRVTKCLGGVRLADGTLAGSTLTMDQALRNLIEIGLDLADASRRLSQYPAEFIGEQEIGRLAPGCHADVLVLNPDLELEAVYVGGQLAHAARAADASPVGTSSVSQ</sequence>
<organism evidence="7 8">
    <name type="scientific">Salinicola rhizosphaerae</name>
    <dbReference type="NCBI Taxonomy" id="1443141"/>
    <lineage>
        <taxon>Bacteria</taxon>
        <taxon>Pseudomonadati</taxon>
        <taxon>Pseudomonadota</taxon>
        <taxon>Gammaproteobacteria</taxon>
        <taxon>Oceanospirillales</taxon>
        <taxon>Halomonadaceae</taxon>
        <taxon>Salinicola</taxon>
    </lineage>
</organism>
<feature type="domain" description="Amidohydrolase-related" evidence="6">
    <location>
        <begin position="53"/>
        <end position="373"/>
    </location>
</feature>
<dbReference type="InterPro" id="IPR003764">
    <property type="entry name" value="GlcNAc_6-P_deAcase"/>
</dbReference>
<dbReference type="Proteomes" id="UP000646745">
    <property type="component" value="Unassembled WGS sequence"/>
</dbReference>
<dbReference type="CDD" id="cd00854">
    <property type="entry name" value="NagA"/>
    <property type="match status" value="1"/>
</dbReference>
<evidence type="ECO:0000256" key="3">
    <source>
        <dbReference type="ARBA" id="ARBA00022801"/>
    </source>
</evidence>
<evidence type="ECO:0000259" key="6">
    <source>
        <dbReference type="Pfam" id="PF01979"/>
    </source>
</evidence>
<dbReference type="EMBL" id="BMZI01000006">
    <property type="protein sequence ID" value="GHB27835.1"/>
    <property type="molecule type" value="Genomic_DNA"/>
</dbReference>
<dbReference type="PANTHER" id="PTHR11113">
    <property type="entry name" value="N-ACETYLGLUCOSAMINE-6-PHOSPHATE DEACETYLASE"/>
    <property type="match status" value="1"/>
</dbReference>
<gene>
    <name evidence="7" type="ORF">GCM10009038_28200</name>
</gene>
<evidence type="ECO:0000256" key="1">
    <source>
        <dbReference type="ARBA" id="ARBA00010716"/>
    </source>
</evidence>
<dbReference type="SUPFAM" id="SSF51338">
    <property type="entry name" value="Composite domain of metallo-dependent hydrolases"/>
    <property type="match status" value="1"/>
</dbReference>
<dbReference type="InterPro" id="IPR011059">
    <property type="entry name" value="Metal-dep_hydrolase_composite"/>
</dbReference>
<dbReference type="Gene3D" id="3.20.20.140">
    <property type="entry name" value="Metal-dependent hydrolases"/>
    <property type="match status" value="1"/>
</dbReference>
<keyword evidence="2" id="KW-0479">Metal-binding</keyword>
<evidence type="ECO:0000256" key="4">
    <source>
        <dbReference type="ARBA" id="ARBA00023277"/>
    </source>
</evidence>
<evidence type="ECO:0000313" key="8">
    <source>
        <dbReference type="Proteomes" id="UP000646745"/>
    </source>
</evidence>
<reference evidence="8" key="1">
    <citation type="journal article" date="2019" name="Int. J. Syst. Evol. Microbiol.">
        <title>The Global Catalogue of Microorganisms (GCM) 10K type strain sequencing project: providing services to taxonomists for standard genome sequencing and annotation.</title>
        <authorList>
            <consortium name="The Broad Institute Genomics Platform"/>
            <consortium name="The Broad Institute Genome Sequencing Center for Infectious Disease"/>
            <person name="Wu L."/>
            <person name="Ma J."/>
        </authorList>
    </citation>
    <scope>NUCLEOTIDE SEQUENCE [LARGE SCALE GENOMIC DNA]</scope>
    <source>
        <strain evidence="8">KCTC 32998</strain>
    </source>
</reference>
<keyword evidence="8" id="KW-1185">Reference proteome</keyword>
<keyword evidence="3 5" id="KW-0378">Hydrolase</keyword>
<evidence type="ECO:0000256" key="5">
    <source>
        <dbReference type="PIRNR" id="PIRNR038994"/>
    </source>
</evidence>
<protein>
    <submittedName>
        <fullName evidence="7">N-acetylglucosamine-6-phosphate deacetylase</fullName>
    </submittedName>
</protein>
<dbReference type="NCBIfam" id="TIGR00221">
    <property type="entry name" value="nagA"/>
    <property type="match status" value="1"/>
</dbReference>
<dbReference type="InterPro" id="IPR032466">
    <property type="entry name" value="Metal_Hydrolase"/>
</dbReference>
<dbReference type="InterPro" id="IPR006680">
    <property type="entry name" value="Amidohydro-rel"/>
</dbReference>
<evidence type="ECO:0000313" key="7">
    <source>
        <dbReference type="EMBL" id="GHB27835.1"/>
    </source>
</evidence>
<dbReference type="SUPFAM" id="SSF51556">
    <property type="entry name" value="Metallo-dependent hydrolases"/>
    <property type="match status" value="1"/>
</dbReference>
<dbReference type="RefSeq" id="WP_229809128.1">
    <property type="nucleotide sequence ID" value="NZ_BMZI01000006.1"/>
</dbReference>
<dbReference type="PANTHER" id="PTHR11113:SF14">
    <property type="entry name" value="N-ACETYLGLUCOSAMINE-6-PHOSPHATE DEACETYLASE"/>
    <property type="match status" value="1"/>
</dbReference>